<feature type="transmembrane region" description="Helical" evidence="2">
    <location>
        <begin position="201"/>
        <end position="223"/>
    </location>
</feature>
<feature type="region of interest" description="Disordered" evidence="1">
    <location>
        <begin position="33"/>
        <end position="62"/>
    </location>
</feature>
<keyword evidence="2" id="KW-1133">Transmembrane helix</keyword>
<reference evidence="3" key="1">
    <citation type="submission" date="2023-08" db="EMBL/GenBank/DDBJ databases">
        <authorList>
            <person name="Audoor S."/>
            <person name="Bilcke G."/>
        </authorList>
    </citation>
    <scope>NUCLEOTIDE SEQUENCE</scope>
</reference>
<organism evidence="3 4">
    <name type="scientific">Cylindrotheca closterium</name>
    <dbReference type="NCBI Taxonomy" id="2856"/>
    <lineage>
        <taxon>Eukaryota</taxon>
        <taxon>Sar</taxon>
        <taxon>Stramenopiles</taxon>
        <taxon>Ochrophyta</taxon>
        <taxon>Bacillariophyta</taxon>
        <taxon>Bacillariophyceae</taxon>
        <taxon>Bacillariophycidae</taxon>
        <taxon>Bacillariales</taxon>
        <taxon>Bacillariaceae</taxon>
        <taxon>Cylindrotheca</taxon>
    </lineage>
</organism>
<proteinExistence type="predicted"/>
<comment type="caution">
    <text evidence="3">The sequence shown here is derived from an EMBL/GenBank/DDBJ whole genome shotgun (WGS) entry which is preliminary data.</text>
</comment>
<evidence type="ECO:0000313" key="3">
    <source>
        <dbReference type="EMBL" id="CAJ1946015.1"/>
    </source>
</evidence>
<evidence type="ECO:0000313" key="4">
    <source>
        <dbReference type="Proteomes" id="UP001295423"/>
    </source>
</evidence>
<dbReference type="EMBL" id="CAKOGP040001557">
    <property type="protein sequence ID" value="CAJ1946015.1"/>
    <property type="molecule type" value="Genomic_DNA"/>
</dbReference>
<keyword evidence="4" id="KW-1185">Reference proteome</keyword>
<feature type="region of interest" description="Disordered" evidence="1">
    <location>
        <begin position="1537"/>
        <end position="1556"/>
    </location>
</feature>
<sequence length="1594" mass="177439">MDGSVQNNRMEYASLADADKNGTLRQRVKVPENIVHADLESDENMEKSNMKQNRGDTNDEYAADENDIRTLPRNTFSFLIIARYPFCEKARPDNNDDRTSIVQNRRKKKHRDYLCIPFWISLGILVLQITIYTLALLNATDFGDDNPFNFPIDVDPSTRAAELFAVMITVYTENNLFQGVDLFVQSFDTLVETPGVTFYKYYMTATAAVLVGLYGIFVTFIIIMQAESVVDLLLDFTAMEFVAALDDASYVLSIGGFLGSHMKLTARVVKDSKYASKDKRKWLRKWPLFVLFAAVMTCYVIVRVNQGNRTYGDNEIYVQFHDEVHPWLSTLSGVYIGCNLPSSDHASIIRGKDHDLGRTMYTKLSVAECERNWKAEHGAFFYCDEKHWVFAVGENKMDPCNKWIMQSIKPKPSNTDEYDILSHSTEVWLAKDPERTFGTGVVEQIQFLAGFQSSQNAGRNCSVLASTGNVFSYPFYARLEESQQEKSFASERPVYFAGDDTDGEYIFHTGRRWVVVKANQIPSCVRNCNTAENCCKLDPYSGNYTVSFISDPMDLRTLGDTWIPTAELIWYKATGDTGNSSKPIVERQSLVDQIDVIEALSSVGSFPNREEEERLIDLHLQSARLSCLCDSGDLECEKNVACGADETTVWIDLQTDSRPQDTYFIVMGNETWGTIQEEAATSYDFSSVRQLASSENFGITPLNDTGYFDWQDVRETGFAAKANYQFTTCLPKNKCGIIYAEDTAGNGITFPGRFNVFLNTRKVERDRGGRKCVYDLCQESATCSDSSLRKELFNPEISCTDESVPLAFQFFKDTSFSLSNTSQWLSNAEGEELYGSGPVEWGSLFFDAQRQIWNNFDFVDFDAEIIFSPIRTATCLPKSSCAIVAFDILDVPFESLTSEDTGFPFEFPSIVYNGIALEPDEVDPTFNHCVYQFGDPCATEVICSDTAIPRPYTTESNCAEGQKALAIEVVTDMFGAETSLVMTDLDTWRNGQLTGFTPLLETGTFDWGFLRWNAPFVEESVSYTFDSCVPDDQCWVVLLGDAFRDGIVNGGMTLVYDNADILFGPLGDAFTTCVFQFGDCEAKLDCYDIENPLPPYNPEIECQSGKPLAFELRADCCSSGDNAIVVTDSDSWNQGLASTFPFVDAQGFFNWGSFNIFAFENNVSNRFQTCVPDEVCAIVAINDSFGDGFVGLGGLTVVYDNTETMLGPQVDDQFTDCVFQIGACETQFFCENSNTPLPTSPPSPPTTRPPAFNPDINCPGGKSLAFEFYSDTTVAVHTITVADFYSWRRGILSNAASPNDFGYFEWDSVEISNFESGTIYQYSTCVPDTVCGIVALEDNFGDGFDSNDWFTVYYDREEILAAFATESFRTCQYQFGSSCGQQGSCTASLPPPYNPEMECFNGTSLALDFHSDFFPSDNDLLVTDWDSWVQDTWANSSSSILNQTGFFEWGTVQISGFDPSSSHHFRTCVPSEVCGVVVLRDSIGDGIFSDEGLRVVFDEEEIPMFWNPGGRFSFCEFQFGSCGQGAYCTSDPTLAPSPFEPNGDDGAVQDDGIVGDGVVPQDDGVAEGDDAARVVDDDAVRVLDDDVVEDAGAV</sequence>
<feature type="compositionally biased region" description="Basic and acidic residues" evidence="1">
    <location>
        <begin position="35"/>
        <end position="57"/>
    </location>
</feature>
<feature type="compositionally biased region" description="Low complexity" evidence="1">
    <location>
        <begin position="1544"/>
        <end position="1556"/>
    </location>
</feature>
<evidence type="ECO:0000256" key="1">
    <source>
        <dbReference type="SAM" id="MobiDB-lite"/>
    </source>
</evidence>
<keyword evidence="2" id="KW-0472">Membrane</keyword>
<protein>
    <submittedName>
        <fullName evidence="3">Uncharacterized protein</fullName>
    </submittedName>
</protein>
<evidence type="ECO:0000256" key="2">
    <source>
        <dbReference type="SAM" id="Phobius"/>
    </source>
</evidence>
<dbReference type="Proteomes" id="UP001295423">
    <property type="component" value="Unassembled WGS sequence"/>
</dbReference>
<keyword evidence="2" id="KW-0812">Transmembrane</keyword>
<accession>A0AAD2FKS0</accession>
<name>A0AAD2FKS0_9STRA</name>
<feature type="transmembrane region" description="Helical" evidence="2">
    <location>
        <begin position="286"/>
        <end position="302"/>
    </location>
</feature>
<feature type="transmembrane region" description="Helical" evidence="2">
    <location>
        <begin position="113"/>
        <end position="137"/>
    </location>
</feature>
<gene>
    <name evidence="3" type="ORF">CYCCA115_LOCUS10157</name>
</gene>